<feature type="transmembrane region" description="Helical" evidence="2">
    <location>
        <begin position="51"/>
        <end position="72"/>
    </location>
</feature>
<dbReference type="Proteomes" id="UP001224412">
    <property type="component" value="Unassembled WGS sequence"/>
</dbReference>
<keyword evidence="2" id="KW-0472">Membrane</keyword>
<protein>
    <submittedName>
        <fullName evidence="4">DUF3099 domain-containing protein</fullName>
    </submittedName>
</protein>
<organism evidence="4 5">
    <name type="scientific">Corynebacterium pseudodiphtheriticum</name>
    <dbReference type="NCBI Taxonomy" id="37637"/>
    <lineage>
        <taxon>Bacteria</taxon>
        <taxon>Bacillati</taxon>
        <taxon>Actinomycetota</taxon>
        <taxon>Actinomycetes</taxon>
        <taxon>Mycobacteriales</taxon>
        <taxon>Corynebacteriaceae</taxon>
        <taxon>Corynebacterium</taxon>
    </lineage>
</organism>
<evidence type="ECO:0000256" key="1">
    <source>
        <dbReference type="SAM" id="MobiDB-lite"/>
    </source>
</evidence>
<evidence type="ECO:0000313" key="3">
    <source>
        <dbReference type="EMBL" id="MDK4290162.1"/>
    </source>
</evidence>
<feature type="compositionally biased region" description="Polar residues" evidence="1">
    <location>
        <begin position="1"/>
        <end position="12"/>
    </location>
</feature>
<evidence type="ECO:0000313" key="6">
    <source>
        <dbReference type="Proteomes" id="UP001239759"/>
    </source>
</evidence>
<dbReference type="InterPro" id="IPR021449">
    <property type="entry name" value="DUF3099"/>
</dbReference>
<name>A0AAP4BR71_9CORY</name>
<dbReference type="RefSeq" id="WP_023019372.1">
    <property type="nucleotide sequence ID" value="NZ_CP051667.1"/>
</dbReference>
<keyword evidence="2" id="KW-0812">Transmembrane</keyword>
<reference evidence="4 6" key="1">
    <citation type="submission" date="2023-05" db="EMBL/GenBank/DDBJ databases">
        <title>Metabolic capabilities are highly conserved among human nasal-associated Corynebacterium species in pangenomic analyses.</title>
        <authorList>
            <person name="Tran T.H."/>
            <person name="Roberts A.Q."/>
            <person name="Escapa I.F."/>
            <person name="Gao W."/>
            <person name="Conlan S."/>
            <person name="Kong H."/>
            <person name="Segre J.A."/>
            <person name="Kelly M.S."/>
            <person name="Lemon K.P."/>
        </authorList>
    </citation>
    <scope>NUCLEOTIDE SEQUENCE</scope>
    <source>
        <strain evidence="4">KPL2773</strain>
        <strain evidence="3 6">KPL3772</strain>
    </source>
</reference>
<dbReference type="Proteomes" id="UP001239759">
    <property type="component" value="Unassembled WGS sequence"/>
</dbReference>
<dbReference type="Pfam" id="PF11298">
    <property type="entry name" value="DUF3099"/>
    <property type="match status" value="1"/>
</dbReference>
<feature type="transmembrane region" description="Helical" evidence="2">
    <location>
        <begin position="78"/>
        <end position="100"/>
    </location>
</feature>
<feature type="region of interest" description="Disordered" evidence="1">
    <location>
        <begin position="1"/>
        <end position="23"/>
    </location>
</feature>
<feature type="region of interest" description="Disordered" evidence="1">
    <location>
        <begin position="111"/>
        <end position="156"/>
    </location>
</feature>
<dbReference type="AlphaFoldDB" id="A0AAP4BR71"/>
<dbReference type="EMBL" id="JASNUQ010000006">
    <property type="protein sequence ID" value="MDK4290162.1"/>
    <property type="molecule type" value="Genomic_DNA"/>
</dbReference>
<sequence>MTTGSSRGTNGPHSPRRSLRRHFRNGSRRNKPVLITTARMTRAQDRKKREWWYGLLQFLRVPLTLVCVGMYVAWDWVLIPVLLATLTFPLPWIAVIIANLDGAPQDKRQPRVYKPAIVRQTQQRTKQQLPTSDAMYDPPRELPPGIIDAEPRDSRE</sequence>
<comment type="caution">
    <text evidence="4">The sequence shown here is derived from an EMBL/GenBank/DDBJ whole genome shotgun (WGS) entry which is preliminary data.</text>
</comment>
<evidence type="ECO:0000313" key="4">
    <source>
        <dbReference type="EMBL" id="MDK4306773.1"/>
    </source>
</evidence>
<keyword evidence="2" id="KW-1133">Transmembrane helix</keyword>
<feature type="compositionally biased region" description="Polar residues" evidence="1">
    <location>
        <begin position="119"/>
        <end position="131"/>
    </location>
</feature>
<keyword evidence="6" id="KW-1185">Reference proteome</keyword>
<proteinExistence type="predicted"/>
<evidence type="ECO:0000313" key="5">
    <source>
        <dbReference type="Proteomes" id="UP001224412"/>
    </source>
</evidence>
<accession>A0AAP4BR71</accession>
<evidence type="ECO:0000256" key="2">
    <source>
        <dbReference type="SAM" id="Phobius"/>
    </source>
</evidence>
<dbReference type="EMBL" id="JASNVH010000005">
    <property type="protein sequence ID" value="MDK4306773.1"/>
    <property type="molecule type" value="Genomic_DNA"/>
</dbReference>
<feature type="compositionally biased region" description="Basic residues" evidence="1">
    <location>
        <begin position="14"/>
        <end position="23"/>
    </location>
</feature>
<gene>
    <name evidence="3" type="ORF">QPX23_05365</name>
    <name evidence="4" type="ORF">QPX42_04295</name>
</gene>